<dbReference type="InterPro" id="IPR000073">
    <property type="entry name" value="AB_hydrolase_1"/>
</dbReference>
<dbReference type="GO" id="GO:0016020">
    <property type="term" value="C:membrane"/>
    <property type="evidence" value="ECO:0007669"/>
    <property type="project" value="TreeGrafter"/>
</dbReference>
<dbReference type="PRINTS" id="PR00793">
    <property type="entry name" value="PROAMNOPTASE"/>
</dbReference>
<evidence type="ECO:0000313" key="5">
    <source>
        <dbReference type="EMBL" id="ALW86692.1"/>
    </source>
</evidence>
<feature type="signal peptide" evidence="3">
    <location>
        <begin position="1"/>
        <end position="21"/>
    </location>
</feature>
<feature type="chain" id="PRO_5006845057" description="AB hydrolase-1 domain-containing protein" evidence="3">
    <location>
        <begin position="22"/>
        <end position="340"/>
    </location>
</feature>
<dbReference type="InterPro" id="IPR002410">
    <property type="entry name" value="Peptidase_S33"/>
</dbReference>
<name>A0A0U3SKL5_9BACT</name>
<dbReference type="PANTHER" id="PTHR43798:SF33">
    <property type="entry name" value="HYDROLASE, PUTATIVE (AFU_ORTHOLOGUE AFUA_2G14860)-RELATED"/>
    <property type="match status" value="1"/>
</dbReference>
<organism evidence="5 6">
    <name type="scientific">Hymenobacter sedentarius</name>
    <dbReference type="NCBI Taxonomy" id="1411621"/>
    <lineage>
        <taxon>Bacteria</taxon>
        <taxon>Pseudomonadati</taxon>
        <taxon>Bacteroidota</taxon>
        <taxon>Cytophagia</taxon>
        <taxon>Cytophagales</taxon>
        <taxon>Hymenobacteraceae</taxon>
        <taxon>Hymenobacter</taxon>
    </lineage>
</organism>
<dbReference type="OrthoDB" id="9796770at2"/>
<keyword evidence="2" id="KW-0378">Hydrolase</keyword>
<dbReference type="STRING" id="1411621.AUC43_17365"/>
<evidence type="ECO:0000256" key="2">
    <source>
        <dbReference type="ARBA" id="ARBA00022801"/>
    </source>
</evidence>
<dbReference type="Pfam" id="PF00561">
    <property type="entry name" value="Abhydrolase_1"/>
    <property type="match status" value="1"/>
</dbReference>
<dbReference type="GO" id="GO:0006508">
    <property type="term" value="P:proteolysis"/>
    <property type="evidence" value="ECO:0007669"/>
    <property type="project" value="InterPro"/>
</dbReference>
<reference evidence="5 6" key="1">
    <citation type="submission" date="2015-12" db="EMBL/GenBank/DDBJ databases">
        <authorList>
            <person name="Shamseldin A."/>
            <person name="Moawad H."/>
            <person name="Abd El-Rahim W.M."/>
            <person name="Sadowsky M.J."/>
        </authorList>
    </citation>
    <scope>NUCLEOTIDE SEQUENCE [LARGE SCALE GENOMIC DNA]</scope>
    <source>
        <strain evidence="5 6">DG5B</strain>
    </source>
</reference>
<proteinExistence type="inferred from homology"/>
<evidence type="ECO:0000256" key="3">
    <source>
        <dbReference type="SAM" id="SignalP"/>
    </source>
</evidence>
<feature type="domain" description="AB hydrolase-1" evidence="4">
    <location>
        <begin position="58"/>
        <end position="323"/>
    </location>
</feature>
<sequence>MRYLLALFCCFVLVPHPQARAQGVTRPARPVAVDTAFLLPVNGVKQYLEIKGASRTKPVLLFIHGGPAWPATPMNRKYSQDLANDFIFVSWDQRNCGKSQTDTTVALTPDLYIEDAHQVTRFLQQTFHQRKIFVVGHSWGSFVGAQLVQRYPQDYAAYIGVSQFIDAGQSALLTRTHVQQQAALHHDTATVHALARIPLSEAKGFARGVNDWFAFLTLTGPYRSSPDAPELSNPMQLYGDYPPQQWMAPVMRTLPPLFPYLNGGKTKVLQHSVFKLPVYFFVGKYDHNTEPELARHYFAELKAPKKQWFEFAHSGHAPNWEEPALFHRRLVQIAAENKSK</sequence>
<accession>A0A0U3SKL5</accession>
<dbReference type="RefSeq" id="WP_068196579.1">
    <property type="nucleotide sequence ID" value="NZ_CP013909.1"/>
</dbReference>
<dbReference type="KEGG" id="hyg:AUC43_17365"/>
<keyword evidence="6" id="KW-1185">Reference proteome</keyword>
<dbReference type="Gene3D" id="3.40.50.1820">
    <property type="entry name" value="alpha/beta hydrolase"/>
    <property type="match status" value="1"/>
</dbReference>
<comment type="similarity">
    <text evidence="1">Belongs to the peptidase S33 family.</text>
</comment>
<keyword evidence="3" id="KW-0732">Signal</keyword>
<dbReference type="Proteomes" id="UP000059542">
    <property type="component" value="Chromosome"/>
</dbReference>
<dbReference type="PANTHER" id="PTHR43798">
    <property type="entry name" value="MONOACYLGLYCEROL LIPASE"/>
    <property type="match status" value="1"/>
</dbReference>
<gene>
    <name evidence="5" type="ORF">AUC43_17365</name>
</gene>
<dbReference type="GO" id="GO:0008233">
    <property type="term" value="F:peptidase activity"/>
    <property type="evidence" value="ECO:0007669"/>
    <property type="project" value="InterPro"/>
</dbReference>
<dbReference type="EMBL" id="CP013909">
    <property type="protein sequence ID" value="ALW86692.1"/>
    <property type="molecule type" value="Genomic_DNA"/>
</dbReference>
<evidence type="ECO:0000256" key="1">
    <source>
        <dbReference type="ARBA" id="ARBA00010088"/>
    </source>
</evidence>
<dbReference type="InterPro" id="IPR029058">
    <property type="entry name" value="AB_hydrolase_fold"/>
</dbReference>
<dbReference type="InterPro" id="IPR050266">
    <property type="entry name" value="AB_hydrolase_sf"/>
</dbReference>
<protein>
    <recommendedName>
        <fullName evidence="4">AB hydrolase-1 domain-containing protein</fullName>
    </recommendedName>
</protein>
<dbReference type="AlphaFoldDB" id="A0A0U3SKL5"/>
<dbReference type="SUPFAM" id="SSF53474">
    <property type="entry name" value="alpha/beta-Hydrolases"/>
    <property type="match status" value="1"/>
</dbReference>
<evidence type="ECO:0000259" key="4">
    <source>
        <dbReference type="Pfam" id="PF00561"/>
    </source>
</evidence>
<evidence type="ECO:0000313" key="6">
    <source>
        <dbReference type="Proteomes" id="UP000059542"/>
    </source>
</evidence>